<feature type="transmembrane region" description="Helical" evidence="6">
    <location>
        <begin position="153"/>
        <end position="173"/>
    </location>
</feature>
<dbReference type="RefSeq" id="WP_034614256.1">
    <property type="nucleotide sequence ID" value="NZ_JSUM01000006.1"/>
</dbReference>
<feature type="domain" description="EamA" evidence="7">
    <location>
        <begin position="6"/>
        <end position="140"/>
    </location>
</feature>
<dbReference type="OrthoDB" id="4167046at2"/>
<feature type="transmembrane region" description="Helical" evidence="6">
    <location>
        <begin position="219"/>
        <end position="240"/>
    </location>
</feature>
<feature type="transmembrane region" description="Helical" evidence="6">
    <location>
        <begin position="98"/>
        <end position="117"/>
    </location>
</feature>
<protein>
    <submittedName>
        <fullName evidence="8">RhaT protein</fullName>
    </submittedName>
</protein>
<dbReference type="Proteomes" id="UP000030380">
    <property type="component" value="Unassembled WGS sequence"/>
</dbReference>
<dbReference type="GO" id="GO:0005886">
    <property type="term" value="C:plasma membrane"/>
    <property type="evidence" value="ECO:0007669"/>
    <property type="project" value="UniProtKB-SubCell"/>
</dbReference>
<feature type="transmembrane region" description="Helical" evidence="6">
    <location>
        <begin position="35"/>
        <end position="55"/>
    </location>
</feature>
<accession>A0A0A3AUJ2</accession>
<dbReference type="InterPro" id="IPR000620">
    <property type="entry name" value="EamA_dom"/>
</dbReference>
<feature type="transmembrane region" description="Helical" evidence="6">
    <location>
        <begin position="7"/>
        <end position="29"/>
    </location>
</feature>
<sequence length="303" mass="33869">MPTALYGYLGLIFAALFWGGNFMFGKIISSDISPIMLNFSRWFPAAIILLLLFHRRLKPALPLIRKYWRLLTALGILGIIFFPVFLYQGLQTTTALNASIYLAAVPMATLLINRLLFHDAVRPPMLFGAILSFIGVLYLLVQGEFGNILHLNINNGDMWAIGSALSWAVYCSIVRLKPPQLTNSVFVTSLVTIGVILFTPLYLYAVIQGEGAVYAKLDGYQWWIMLYLVVFPSILSYVFWNYGITIVGSAKGASFTNAVPLFAAILSIVVLREPIRPYHLISSLLIIAGLLLCNRKVRSRQQQ</sequence>
<evidence type="ECO:0000256" key="5">
    <source>
        <dbReference type="ARBA" id="ARBA00023136"/>
    </source>
</evidence>
<dbReference type="AlphaFoldDB" id="A0A0A3AUJ2"/>
<feature type="transmembrane region" description="Helical" evidence="6">
    <location>
        <begin position="124"/>
        <end position="141"/>
    </location>
</feature>
<reference evidence="8 9" key="1">
    <citation type="submission" date="2014-11" db="EMBL/GenBank/DDBJ databases">
        <title>Draft genome sequence of Chelonobacter oris 1662T, associated with respiratory disease in Hermann's Tortoises.</title>
        <authorList>
            <person name="Kudirkiene E."/>
            <person name="Hansen M.J."/>
            <person name="Bojesen A.M."/>
        </authorList>
    </citation>
    <scope>NUCLEOTIDE SEQUENCE [LARGE SCALE GENOMIC DNA]</scope>
    <source>
        <strain evidence="8 9">1662</strain>
    </source>
</reference>
<comment type="subcellular location">
    <subcellularLocation>
        <location evidence="1">Cell membrane</location>
        <topology evidence="1">Multi-pass membrane protein</topology>
    </subcellularLocation>
</comment>
<proteinExistence type="predicted"/>
<keyword evidence="3 6" id="KW-0812">Transmembrane</keyword>
<dbReference type="STRING" id="505317.OA57_05040"/>
<dbReference type="PANTHER" id="PTHR32322:SF18">
    <property type="entry name" value="S-ADENOSYLMETHIONINE_S-ADENOSYLHOMOCYSTEINE TRANSPORTER"/>
    <property type="match status" value="1"/>
</dbReference>
<gene>
    <name evidence="8" type="ORF">OA57_05040</name>
</gene>
<dbReference type="InterPro" id="IPR037185">
    <property type="entry name" value="EmrE-like"/>
</dbReference>
<keyword evidence="4 6" id="KW-1133">Transmembrane helix</keyword>
<organism evidence="8 9">
    <name type="scientific">Chelonobacter oris</name>
    <dbReference type="NCBI Taxonomy" id="505317"/>
    <lineage>
        <taxon>Bacteria</taxon>
        <taxon>Pseudomonadati</taxon>
        <taxon>Pseudomonadota</taxon>
        <taxon>Gammaproteobacteria</taxon>
        <taxon>Pasteurellales</taxon>
        <taxon>Pasteurellaceae</taxon>
        <taxon>Chelonobacter</taxon>
    </lineage>
</organism>
<evidence type="ECO:0000256" key="3">
    <source>
        <dbReference type="ARBA" id="ARBA00022692"/>
    </source>
</evidence>
<evidence type="ECO:0000313" key="9">
    <source>
        <dbReference type="Proteomes" id="UP000030380"/>
    </source>
</evidence>
<keyword evidence="5 6" id="KW-0472">Membrane</keyword>
<evidence type="ECO:0000259" key="7">
    <source>
        <dbReference type="Pfam" id="PF00892"/>
    </source>
</evidence>
<dbReference type="SUPFAM" id="SSF103481">
    <property type="entry name" value="Multidrug resistance efflux transporter EmrE"/>
    <property type="match status" value="2"/>
</dbReference>
<evidence type="ECO:0000256" key="4">
    <source>
        <dbReference type="ARBA" id="ARBA00022989"/>
    </source>
</evidence>
<feature type="domain" description="EamA" evidence="7">
    <location>
        <begin position="156"/>
        <end position="293"/>
    </location>
</feature>
<feature type="transmembrane region" description="Helical" evidence="6">
    <location>
        <begin position="277"/>
        <end position="293"/>
    </location>
</feature>
<evidence type="ECO:0000256" key="1">
    <source>
        <dbReference type="ARBA" id="ARBA00004651"/>
    </source>
</evidence>
<feature type="transmembrane region" description="Helical" evidence="6">
    <location>
        <begin position="185"/>
        <end position="207"/>
    </location>
</feature>
<dbReference type="PANTHER" id="PTHR32322">
    <property type="entry name" value="INNER MEMBRANE TRANSPORTER"/>
    <property type="match status" value="1"/>
</dbReference>
<evidence type="ECO:0000256" key="2">
    <source>
        <dbReference type="ARBA" id="ARBA00022475"/>
    </source>
</evidence>
<feature type="transmembrane region" description="Helical" evidence="6">
    <location>
        <begin position="67"/>
        <end position="86"/>
    </location>
</feature>
<keyword evidence="2" id="KW-1003">Cell membrane</keyword>
<dbReference type="EMBL" id="JSUM01000006">
    <property type="protein sequence ID" value="KGQ70725.1"/>
    <property type="molecule type" value="Genomic_DNA"/>
</dbReference>
<comment type="caution">
    <text evidence="8">The sequence shown here is derived from an EMBL/GenBank/DDBJ whole genome shotgun (WGS) entry which is preliminary data.</text>
</comment>
<name>A0A0A3AUJ2_9PAST</name>
<dbReference type="Pfam" id="PF00892">
    <property type="entry name" value="EamA"/>
    <property type="match status" value="2"/>
</dbReference>
<dbReference type="InterPro" id="IPR050638">
    <property type="entry name" value="AA-Vitamin_Transporters"/>
</dbReference>
<feature type="transmembrane region" description="Helical" evidence="6">
    <location>
        <begin position="252"/>
        <end position="271"/>
    </location>
</feature>
<evidence type="ECO:0000313" key="8">
    <source>
        <dbReference type="EMBL" id="KGQ70725.1"/>
    </source>
</evidence>
<evidence type="ECO:0000256" key="6">
    <source>
        <dbReference type="SAM" id="Phobius"/>
    </source>
</evidence>
<keyword evidence="9" id="KW-1185">Reference proteome</keyword>